<comment type="caution">
    <text evidence="1">The sequence shown here is derived from an EMBL/GenBank/DDBJ whole genome shotgun (WGS) entry which is preliminary data.</text>
</comment>
<gene>
    <name evidence="1" type="ORF">WG66_15057</name>
</gene>
<accession>A0A0W0F7Z6</accession>
<sequence>MQNFDLEKGLVN</sequence>
<evidence type="ECO:0000313" key="2">
    <source>
        <dbReference type="Proteomes" id="UP000054988"/>
    </source>
</evidence>
<evidence type="ECO:0000313" key="1">
    <source>
        <dbReference type="EMBL" id="KTB32372.1"/>
    </source>
</evidence>
<proteinExistence type="predicted"/>
<dbReference type="EMBL" id="LATX01002236">
    <property type="protein sequence ID" value="KTB32372.1"/>
    <property type="molecule type" value="Genomic_DNA"/>
</dbReference>
<dbReference type="Proteomes" id="UP000054988">
    <property type="component" value="Unassembled WGS sequence"/>
</dbReference>
<reference evidence="1 2" key="1">
    <citation type="submission" date="2015-12" db="EMBL/GenBank/DDBJ databases">
        <title>Draft genome sequence of Moniliophthora roreri, the causal agent of frosty pod rot of cacao.</title>
        <authorList>
            <person name="Aime M.C."/>
            <person name="Diaz-Valderrama J.R."/>
            <person name="Kijpornyongpan T."/>
            <person name="Phillips-Mora W."/>
        </authorList>
    </citation>
    <scope>NUCLEOTIDE SEQUENCE [LARGE SCALE GENOMIC DNA]</scope>
    <source>
        <strain evidence="1 2">MCA 2952</strain>
    </source>
</reference>
<organism evidence="1 2">
    <name type="scientific">Moniliophthora roreri</name>
    <name type="common">Frosty pod rot fungus</name>
    <name type="synonym">Monilia roreri</name>
    <dbReference type="NCBI Taxonomy" id="221103"/>
    <lineage>
        <taxon>Eukaryota</taxon>
        <taxon>Fungi</taxon>
        <taxon>Dikarya</taxon>
        <taxon>Basidiomycota</taxon>
        <taxon>Agaricomycotina</taxon>
        <taxon>Agaricomycetes</taxon>
        <taxon>Agaricomycetidae</taxon>
        <taxon>Agaricales</taxon>
        <taxon>Marasmiineae</taxon>
        <taxon>Marasmiaceae</taxon>
        <taxon>Moniliophthora</taxon>
    </lineage>
</organism>
<protein>
    <submittedName>
        <fullName evidence="1">Uncharacterized protein</fullName>
    </submittedName>
</protein>
<name>A0A0W0F7Z6_MONRR</name>